<proteinExistence type="predicted"/>
<dbReference type="EMBL" id="JBHSIS010000009">
    <property type="protein sequence ID" value="MFC4856086.1"/>
    <property type="molecule type" value="Genomic_DNA"/>
</dbReference>
<feature type="domain" description="Extradiol ring-cleavage dioxygenase LigAB LigA subunit" evidence="1">
    <location>
        <begin position="10"/>
        <end position="56"/>
    </location>
</feature>
<accession>A0ABV9S629</accession>
<dbReference type="Proteomes" id="UP001595859">
    <property type="component" value="Unassembled WGS sequence"/>
</dbReference>
<keyword evidence="3" id="KW-1185">Reference proteome</keyword>
<organism evidence="2 3">
    <name type="scientific">Actinophytocola glycyrrhizae</name>
    <dbReference type="NCBI Taxonomy" id="2044873"/>
    <lineage>
        <taxon>Bacteria</taxon>
        <taxon>Bacillati</taxon>
        <taxon>Actinomycetota</taxon>
        <taxon>Actinomycetes</taxon>
        <taxon>Pseudonocardiales</taxon>
        <taxon>Pseudonocardiaceae</taxon>
    </lineage>
</organism>
<evidence type="ECO:0000313" key="2">
    <source>
        <dbReference type="EMBL" id="MFC4856086.1"/>
    </source>
</evidence>
<dbReference type="RefSeq" id="WP_378058048.1">
    <property type="nucleotide sequence ID" value="NZ_JBHSIS010000009.1"/>
</dbReference>
<sequence length="69" mass="7739">MSHGDVNVLLDNLSTDAALQREWELNPAAVLSRYSLTDTQRQALLDGDVDALFAEGLAERHVQQMRVSW</sequence>
<comment type="caution">
    <text evidence="2">The sequence shown here is derived from an EMBL/GenBank/DDBJ whole genome shotgun (WGS) entry which is preliminary data.</text>
</comment>
<evidence type="ECO:0000259" key="1">
    <source>
        <dbReference type="Pfam" id="PF07746"/>
    </source>
</evidence>
<protein>
    <recommendedName>
        <fullName evidence="1">Extradiol ring-cleavage dioxygenase LigAB LigA subunit domain-containing protein</fullName>
    </recommendedName>
</protein>
<dbReference type="InterPro" id="IPR011986">
    <property type="entry name" value="Xdiol_dOase_LigA"/>
</dbReference>
<name>A0ABV9S629_9PSEU</name>
<dbReference type="Gene3D" id="1.10.700.10">
    <property type="entry name" value="Dioxygenase LigAB, LigA subunit"/>
    <property type="match status" value="1"/>
</dbReference>
<reference evidence="3" key="1">
    <citation type="journal article" date="2019" name="Int. J. Syst. Evol. Microbiol.">
        <title>The Global Catalogue of Microorganisms (GCM) 10K type strain sequencing project: providing services to taxonomists for standard genome sequencing and annotation.</title>
        <authorList>
            <consortium name="The Broad Institute Genomics Platform"/>
            <consortium name="The Broad Institute Genome Sequencing Center for Infectious Disease"/>
            <person name="Wu L."/>
            <person name="Ma J."/>
        </authorList>
    </citation>
    <scope>NUCLEOTIDE SEQUENCE [LARGE SCALE GENOMIC DNA]</scope>
    <source>
        <strain evidence="3">ZS-22-S1</strain>
    </source>
</reference>
<evidence type="ECO:0000313" key="3">
    <source>
        <dbReference type="Proteomes" id="UP001595859"/>
    </source>
</evidence>
<dbReference type="InterPro" id="IPR036622">
    <property type="entry name" value="LigA_sf"/>
</dbReference>
<dbReference type="SUPFAM" id="SSF48076">
    <property type="entry name" value="LigA subunit of an aromatic-ring-opening dioxygenase LigAB"/>
    <property type="match status" value="1"/>
</dbReference>
<gene>
    <name evidence="2" type="ORF">ACFPCV_21495</name>
</gene>
<dbReference type="Pfam" id="PF07746">
    <property type="entry name" value="LigA"/>
    <property type="match status" value="1"/>
</dbReference>